<evidence type="ECO:0000256" key="8">
    <source>
        <dbReference type="HAMAP-Rule" id="MF_00490"/>
    </source>
</evidence>
<organism evidence="9 10">
    <name type="scientific">Candidatus Methylomirabilis tolerans</name>
    <dbReference type="NCBI Taxonomy" id="3123416"/>
    <lineage>
        <taxon>Bacteria</taxon>
        <taxon>Candidatus Methylomirabilota</taxon>
        <taxon>Candidatus Methylomirabilia</taxon>
        <taxon>Candidatus Methylomirabilales</taxon>
        <taxon>Candidatus Methylomirabilaceae</taxon>
        <taxon>Candidatus Methylomirabilis</taxon>
    </lineage>
</organism>
<protein>
    <recommendedName>
        <fullName evidence="4 8">Probable 2-phosphosulfolactate phosphatase</fullName>
        <ecNumber evidence="3 8">3.1.3.71</ecNumber>
    </recommendedName>
</protein>
<comment type="cofactor">
    <cofactor evidence="1 8">
        <name>Mg(2+)</name>
        <dbReference type="ChEBI" id="CHEBI:18420"/>
    </cofactor>
</comment>
<dbReference type="HAMAP" id="MF_00490">
    <property type="entry name" value="ComB"/>
    <property type="match status" value="1"/>
</dbReference>
<comment type="catalytic activity">
    <reaction evidence="7 8">
        <text>(2R)-O-phospho-3-sulfolactate + H2O = (2R)-3-sulfolactate + phosphate</text>
        <dbReference type="Rhea" id="RHEA:23416"/>
        <dbReference type="ChEBI" id="CHEBI:15377"/>
        <dbReference type="ChEBI" id="CHEBI:15597"/>
        <dbReference type="ChEBI" id="CHEBI:43474"/>
        <dbReference type="ChEBI" id="CHEBI:58738"/>
        <dbReference type="EC" id="3.1.3.71"/>
    </reaction>
</comment>
<evidence type="ECO:0000256" key="5">
    <source>
        <dbReference type="ARBA" id="ARBA00022801"/>
    </source>
</evidence>
<dbReference type="PANTHER" id="PTHR37311">
    <property type="entry name" value="2-PHOSPHOSULFOLACTATE PHOSPHATASE-RELATED"/>
    <property type="match status" value="1"/>
</dbReference>
<comment type="caution">
    <text evidence="9">The sequence shown here is derived from an EMBL/GenBank/DDBJ whole genome shotgun (WGS) entry which is preliminary data.</text>
</comment>
<keyword evidence="6 8" id="KW-0460">Magnesium</keyword>
<accession>A0AAJ1EKF1</accession>
<dbReference type="SUPFAM" id="SSF142823">
    <property type="entry name" value="ComB-like"/>
    <property type="match status" value="1"/>
</dbReference>
<dbReference type="EC" id="3.1.3.71" evidence="3 8"/>
<evidence type="ECO:0000256" key="1">
    <source>
        <dbReference type="ARBA" id="ARBA00001946"/>
    </source>
</evidence>
<dbReference type="InterPro" id="IPR036702">
    <property type="entry name" value="ComB-like_sf"/>
</dbReference>
<dbReference type="FunFam" id="3.90.1560.10:FF:000001">
    <property type="entry name" value="Probable 2-phosphosulfolactate phosphatase"/>
    <property type="match status" value="1"/>
</dbReference>
<dbReference type="PANTHER" id="PTHR37311:SF1">
    <property type="entry name" value="2-PHOSPHOSULFOLACTATE PHOSPHATASE-RELATED"/>
    <property type="match status" value="1"/>
</dbReference>
<dbReference type="InterPro" id="IPR005238">
    <property type="entry name" value="ComB-like"/>
</dbReference>
<keyword evidence="5 8" id="KW-0378">Hydrolase</keyword>
<evidence type="ECO:0000313" key="10">
    <source>
        <dbReference type="Proteomes" id="UP001197609"/>
    </source>
</evidence>
<comment type="similarity">
    <text evidence="2 8">Belongs to the ComB family.</text>
</comment>
<evidence type="ECO:0000256" key="6">
    <source>
        <dbReference type="ARBA" id="ARBA00022842"/>
    </source>
</evidence>
<dbReference type="GO" id="GO:0050532">
    <property type="term" value="F:2-phosphosulfolactate phosphatase activity"/>
    <property type="evidence" value="ECO:0007669"/>
    <property type="project" value="UniProtKB-UniRule"/>
</dbReference>
<sequence length="241" mass="26121">MILDVAFSRLDPACRSASGRAVAVIDVIRATTTITMALHHGCAGVIPVRTLSEAMALARRLDGGALLAGERNAEKAKGCELGNSPTEYGRPRIKDKTIVLTTTNGTRTFQAVTEAQAIIACSFLNVTAAARWLTNTGLDILIVCAGRQGRFCLEDVVGSGILIDRLLSISDRAYMLSDSARTARQLFATYQNDLLGMLRDCEWGKEIIRKGFEADLEICAHVDLTDIVPVMREGRLVAERP</sequence>
<evidence type="ECO:0000256" key="7">
    <source>
        <dbReference type="ARBA" id="ARBA00033711"/>
    </source>
</evidence>
<gene>
    <name evidence="8" type="primary">comB</name>
    <name evidence="9" type="ORF">K8G79_13230</name>
</gene>
<reference evidence="9 10" key="1">
    <citation type="journal article" date="2021" name="bioRxiv">
        <title>Unraveling nitrogen, sulfur and carbon metabolic pathways and microbial community transcriptional responses to substrate deprivation and toxicity stresses in a bioreactor mimicking anoxic brackish coastal sediment conditions.</title>
        <authorList>
            <person name="Martins P.D."/>
            <person name="Echeveste M.J."/>
            <person name="Arshad A."/>
            <person name="Kurth J."/>
            <person name="Ouboter H."/>
            <person name="Jetten M.S.M."/>
            <person name="Welte C.U."/>
        </authorList>
    </citation>
    <scope>NUCLEOTIDE SEQUENCE [LARGE SCALE GENOMIC DNA]</scope>
    <source>
        <strain evidence="9">MAG_38</strain>
    </source>
</reference>
<proteinExistence type="inferred from homology"/>
<evidence type="ECO:0000256" key="4">
    <source>
        <dbReference type="ARBA" id="ARBA00021948"/>
    </source>
</evidence>
<evidence type="ECO:0000256" key="3">
    <source>
        <dbReference type="ARBA" id="ARBA00012953"/>
    </source>
</evidence>
<dbReference type="Pfam" id="PF04029">
    <property type="entry name" value="2-ph_phosp"/>
    <property type="match status" value="1"/>
</dbReference>
<dbReference type="GO" id="GO:0000287">
    <property type="term" value="F:magnesium ion binding"/>
    <property type="evidence" value="ECO:0007669"/>
    <property type="project" value="UniProtKB-UniRule"/>
</dbReference>
<evidence type="ECO:0000256" key="2">
    <source>
        <dbReference type="ARBA" id="ARBA00009997"/>
    </source>
</evidence>
<dbReference type="Gene3D" id="3.90.1560.10">
    <property type="entry name" value="ComB-like"/>
    <property type="match status" value="1"/>
</dbReference>
<dbReference type="GO" id="GO:0050545">
    <property type="term" value="F:sulfopyruvate decarboxylase activity"/>
    <property type="evidence" value="ECO:0007669"/>
    <property type="project" value="TreeGrafter"/>
</dbReference>
<evidence type="ECO:0000313" key="9">
    <source>
        <dbReference type="EMBL" id="MBZ0161070.1"/>
    </source>
</evidence>
<dbReference type="EMBL" id="JAIOIU010000167">
    <property type="protein sequence ID" value="MBZ0161070.1"/>
    <property type="molecule type" value="Genomic_DNA"/>
</dbReference>
<name>A0AAJ1EKF1_9BACT</name>
<dbReference type="Proteomes" id="UP001197609">
    <property type="component" value="Unassembled WGS sequence"/>
</dbReference>
<dbReference type="AlphaFoldDB" id="A0AAJ1EKF1"/>